<organism evidence="2">
    <name type="scientific">Octopus bimaculoides</name>
    <name type="common">California two-spotted octopus</name>
    <dbReference type="NCBI Taxonomy" id="37653"/>
    <lineage>
        <taxon>Eukaryota</taxon>
        <taxon>Metazoa</taxon>
        <taxon>Spiralia</taxon>
        <taxon>Lophotrochozoa</taxon>
        <taxon>Mollusca</taxon>
        <taxon>Cephalopoda</taxon>
        <taxon>Coleoidea</taxon>
        <taxon>Octopodiformes</taxon>
        <taxon>Octopoda</taxon>
        <taxon>Incirrata</taxon>
        <taxon>Octopodidae</taxon>
        <taxon>Octopus</taxon>
    </lineage>
</organism>
<feature type="chain" id="PRO_5005582438" evidence="1">
    <location>
        <begin position="17"/>
        <end position="75"/>
    </location>
</feature>
<proteinExistence type="predicted"/>
<evidence type="ECO:0000313" key="2">
    <source>
        <dbReference type="EMBL" id="KOF62919.1"/>
    </source>
</evidence>
<reference evidence="2" key="1">
    <citation type="submission" date="2015-07" db="EMBL/GenBank/DDBJ databases">
        <title>MeaNS - Measles Nucleotide Surveillance Program.</title>
        <authorList>
            <person name="Tran T."/>
            <person name="Druce J."/>
        </authorList>
    </citation>
    <scope>NUCLEOTIDE SEQUENCE</scope>
    <source>
        <strain evidence="2">UCB-OBI-ISO-001</strain>
        <tissue evidence="2">Gonad</tissue>
    </source>
</reference>
<protein>
    <submittedName>
        <fullName evidence="2">Uncharacterized protein</fullName>
    </submittedName>
</protein>
<name>A0A0L8FGZ6_OCTBM</name>
<evidence type="ECO:0000256" key="1">
    <source>
        <dbReference type="SAM" id="SignalP"/>
    </source>
</evidence>
<feature type="signal peptide" evidence="1">
    <location>
        <begin position="1"/>
        <end position="16"/>
    </location>
</feature>
<accession>A0A0L8FGZ6</accession>
<gene>
    <name evidence="2" type="ORF">OCBIM_22021260mg</name>
</gene>
<dbReference type="EMBL" id="KQ432063">
    <property type="protein sequence ID" value="KOF62919.1"/>
    <property type="molecule type" value="Genomic_DNA"/>
</dbReference>
<dbReference type="AlphaFoldDB" id="A0A0L8FGZ6"/>
<sequence length="75" mass="8318">MKIVLFFLALVPLVLSASVYSDDVIDKRFSIDDIIKHLQQLDLSGGCVAACEKYVGDFWQFMCSAACKIVLEQTG</sequence>
<keyword evidence="1" id="KW-0732">Signal</keyword>